<dbReference type="OrthoDB" id="2652551at2"/>
<keyword evidence="2" id="KW-1185">Reference proteome</keyword>
<sequence length="187" mass="21225">MRSPIGQPQNMAKMVQLIQNSVEKGRIQFADKIAGQSDIHLLSALVQSLYKAGYAELAKKRIALIDPETLSRPSPPFLELSYIWAEMRYDEGYYREAAAIFEAIAEQSGNLAAARFGAASCYLQEAMLNLRRRMEIYHPPEAERIKIRKYLEDFNQTLHIIQTSGWRTVSSAEQTEPRPARAATLLH</sequence>
<dbReference type="RefSeq" id="WP_036621811.1">
    <property type="nucleotide sequence ID" value="NZ_JAKOBR010000019.1"/>
</dbReference>
<dbReference type="HOGENOM" id="CLU_1446311_0_0_9"/>
<gene>
    <name evidence="1" type="ORF">DJ90_3085</name>
</gene>
<proteinExistence type="predicted"/>
<dbReference type="AlphaFoldDB" id="A0A090ZFL8"/>
<organism evidence="1 2">
    <name type="scientific">Paenibacillus macerans</name>
    <name type="common">Bacillus macerans</name>
    <dbReference type="NCBI Taxonomy" id="44252"/>
    <lineage>
        <taxon>Bacteria</taxon>
        <taxon>Bacillati</taxon>
        <taxon>Bacillota</taxon>
        <taxon>Bacilli</taxon>
        <taxon>Bacillales</taxon>
        <taxon>Paenibacillaceae</taxon>
        <taxon>Paenibacillus</taxon>
    </lineage>
</organism>
<dbReference type="Proteomes" id="UP000029278">
    <property type="component" value="Unassembled WGS sequence"/>
</dbReference>
<dbReference type="PATRIC" id="fig|44252.3.peg.2210"/>
<evidence type="ECO:0008006" key="3">
    <source>
        <dbReference type="Google" id="ProtNLM"/>
    </source>
</evidence>
<accession>A0A090ZFL8</accession>
<dbReference type="STRING" id="44252.DJ90_3085"/>
<name>A0A090ZFL8_PAEMA</name>
<reference evidence="1 2" key="1">
    <citation type="submission" date="2014-04" db="EMBL/GenBank/DDBJ databases">
        <authorList>
            <person name="Bishop-Lilly K.A."/>
            <person name="Broomall S.M."/>
            <person name="Chain P.S."/>
            <person name="Chertkov O."/>
            <person name="Coyne S.R."/>
            <person name="Daligault H.E."/>
            <person name="Davenport K.W."/>
            <person name="Erkkila T."/>
            <person name="Frey K.G."/>
            <person name="Gibbons H.S."/>
            <person name="Gu W."/>
            <person name="Jaissle J."/>
            <person name="Johnson S.L."/>
            <person name="Koroleva G.I."/>
            <person name="Ladner J.T."/>
            <person name="Lo C.-C."/>
            <person name="Minogue T.D."/>
            <person name="Munk C."/>
            <person name="Palacios G.F."/>
            <person name="Redden C.L."/>
            <person name="Rosenzweig C.N."/>
            <person name="Scholz M.B."/>
            <person name="Teshima H."/>
            <person name="Xu Y."/>
        </authorList>
    </citation>
    <scope>NUCLEOTIDE SEQUENCE [LARGE SCALE GENOMIC DNA]</scope>
    <source>
        <strain evidence="1 2">8244</strain>
    </source>
</reference>
<evidence type="ECO:0000313" key="2">
    <source>
        <dbReference type="Proteomes" id="UP000029278"/>
    </source>
</evidence>
<protein>
    <recommendedName>
        <fullName evidence="3">Tetratricopeptide repeat protein</fullName>
    </recommendedName>
</protein>
<dbReference type="EMBL" id="JMQA01000022">
    <property type="protein sequence ID" value="KFN09452.1"/>
    <property type="molecule type" value="Genomic_DNA"/>
</dbReference>
<comment type="caution">
    <text evidence="1">The sequence shown here is derived from an EMBL/GenBank/DDBJ whole genome shotgun (WGS) entry which is preliminary data.</text>
</comment>
<evidence type="ECO:0000313" key="1">
    <source>
        <dbReference type="EMBL" id="KFN09452.1"/>
    </source>
</evidence>
<dbReference type="GeneID" id="77006429"/>